<evidence type="ECO:0000256" key="4">
    <source>
        <dbReference type="ARBA" id="ARBA00022574"/>
    </source>
</evidence>
<comment type="caution">
    <text evidence="8">The sequence shown here is derived from an EMBL/GenBank/DDBJ whole genome shotgun (WGS) entry which is preliminary data.</text>
</comment>
<feature type="compositionally biased region" description="Polar residues" evidence="6">
    <location>
        <begin position="307"/>
        <end position="328"/>
    </location>
</feature>
<dbReference type="GO" id="GO:0031087">
    <property type="term" value="P:deadenylation-independent decapping of nuclear-transcribed mRNA"/>
    <property type="evidence" value="ECO:0007669"/>
    <property type="project" value="InterPro"/>
</dbReference>
<dbReference type="InterPro" id="IPR015943">
    <property type="entry name" value="WD40/YVTN_repeat-like_dom_sf"/>
</dbReference>
<dbReference type="Pfam" id="PF24106">
    <property type="entry name" value="Beta-prop_EDC4L"/>
    <property type="match status" value="1"/>
</dbReference>
<dbReference type="InterPro" id="IPR036322">
    <property type="entry name" value="WD40_repeat_dom_sf"/>
</dbReference>
<name>A0A420ISU4_9PEZI</name>
<dbReference type="EMBL" id="MCBR01006238">
    <property type="protein sequence ID" value="RKF77600.1"/>
    <property type="molecule type" value="Genomic_DNA"/>
</dbReference>
<dbReference type="Gene3D" id="2.130.10.10">
    <property type="entry name" value="YVTN repeat-like/Quinoprotein amine dehydrogenase"/>
    <property type="match status" value="1"/>
</dbReference>
<feature type="compositionally biased region" description="Polar residues" evidence="6">
    <location>
        <begin position="992"/>
        <end position="1001"/>
    </location>
</feature>
<evidence type="ECO:0000313" key="8">
    <source>
        <dbReference type="EMBL" id="RKF77600.1"/>
    </source>
</evidence>
<evidence type="ECO:0000256" key="2">
    <source>
        <dbReference type="ARBA" id="ARBA00009639"/>
    </source>
</evidence>
<dbReference type="GO" id="GO:0000932">
    <property type="term" value="C:P-body"/>
    <property type="evidence" value="ECO:0007669"/>
    <property type="project" value="UniProtKB-SubCell"/>
</dbReference>
<feature type="compositionally biased region" description="Polar residues" evidence="6">
    <location>
        <begin position="236"/>
        <end position="253"/>
    </location>
</feature>
<accession>A0A420ISU4</accession>
<feature type="region of interest" description="Disordered" evidence="6">
    <location>
        <begin position="117"/>
        <end position="154"/>
    </location>
</feature>
<feature type="region of interest" description="Disordered" evidence="6">
    <location>
        <begin position="992"/>
        <end position="1111"/>
    </location>
</feature>
<feature type="compositionally biased region" description="Basic and acidic residues" evidence="6">
    <location>
        <begin position="1026"/>
        <end position="1048"/>
    </location>
</feature>
<feature type="region of interest" description="Disordered" evidence="6">
    <location>
        <begin position="56"/>
        <end position="100"/>
    </location>
</feature>
<keyword evidence="3" id="KW-0963">Cytoplasm</keyword>
<feature type="compositionally biased region" description="Polar residues" evidence="6">
    <location>
        <begin position="345"/>
        <end position="380"/>
    </location>
</feature>
<feature type="region of interest" description="Disordered" evidence="6">
    <location>
        <begin position="307"/>
        <end position="484"/>
    </location>
</feature>
<protein>
    <submittedName>
        <fullName evidence="8">Putative wd40 repeat-like protein</fullName>
    </submittedName>
</protein>
<feature type="compositionally biased region" description="Basic and acidic residues" evidence="6">
    <location>
        <begin position="381"/>
        <end position="405"/>
    </location>
</feature>
<feature type="compositionally biased region" description="Polar residues" evidence="6">
    <location>
        <begin position="275"/>
        <end position="292"/>
    </location>
</feature>
<evidence type="ECO:0000259" key="7">
    <source>
        <dbReference type="Pfam" id="PF24106"/>
    </source>
</evidence>
<evidence type="ECO:0000256" key="5">
    <source>
        <dbReference type="ARBA" id="ARBA00022737"/>
    </source>
</evidence>
<evidence type="ECO:0000313" key="9">
    <source>
        <dbReference type="Proteomes" id="UP000285405"/>
    </source>
</evidence>
<reference evidence="8 9" key="1">
    <citation type="journal article" date="2018" name="BMC Genomics">
        <title>Comparative genome analyses reveal sequence features reflecting distinct modes of host-adaptation between dicot and monocot powdery mildew.</title>
        <authorList>
            <person name="Wu Y."/>
            <person name="Ma X."/>
            <person name="Pan Z."/>
            <person name="Kale S.D."/>
            <person name="Song Y."/>
            <person name="King H."/>
            <person name="Zhang Q."/>
            <person name="Presley C."/>
            <person name="Deng X."/>
            <person name="Wei C.I."/>
            <person name="Xiao S."/>
        </authorList>
    </citation>
    <scope>NUCLEOTIDE SEQUENCE [LARGE SCALE GENOMIC DNA]</scope>
    <source>
        <strain evidence="8">UCSC1</strain>
    </source>
</reference>
<comment type="similarity">
    <text evidence="2">Belongs to the WD repeat EDC4 family.</text>
</comment>
<feature type="region of interest" description="Disordered" evidence="6">
    <location>
        <begin position="219"/>
        <end position="260"/>
    </location>
</feature>
<dbReference type="InterPro" id="IPR045152">
    <property type="entry name" value="EDC4-like"/>
</dbReference>
<organism evidence="8 9">
    <name type="scientific">Golovinomyces cichoracearum</name>
    <dbReference type="NCBI Taxonomy" id="62708"/>
    <lineage>
        <taxon>Eukaryota</taxon>
        <taxon>Fungi</taxon>
        <taxon>Dikarya</taxon>
        <taxon>Ascomycota</taxon>
        <taxon>Pezizomycotina</taxon>
        <taxon>Leotiomycetes</taxon>
        <taxon>Erysiphales</taxon>
        <taxon>Erysiphaceae</taxon>
        <taxon>Golovinomyces</taxon>
    </lineage>
</organism>
<sequence length="1552" mass="172497">MSSYSEASPGKNNSDNVIGMDTLLDQLRQQNRPVSLESNQRYFFNYNDYYGQLQPQQTSRDYLPPSVPTPPYGSSSNRDSLQNLTSESSQPRASSGTINTDRTSSLLNLLKFSQTPSASVNTSQQVQTSQILPNSQESSSSYPSSDGRNQIGNSHDQAETNLLATLINASKPKLVQPSSSQLITSSSGRPGFSNISSSPSADTQAYLLQLLNQSKSTLIPENSKAPPLKQEFRIPTPQSRSSNHADNVENSAQAPVEVPQDSITADVVEEKLPASISNDNVKPKSTTQNPSGIFTYVNPFEGLAASSPRNLKQNSEKSIIPSSSTVQILKNPRNDVLDDKKTPGSEGSSSIYIEQKNSATSKEFTRSKGSNTEDNNQDKILSSDDKSKEKSAVEDPLKEDSEQMHEVSTTPNSFIKKENDQLQAEQQPHDVIKSGKEPESEVPFNHTTSGEITKSEKELSKSGQKNPSDSIESTKKSLKDSGFNHVADNWENMDAEESSAKDEEQVSVKVYNFPMRPWTSIVIKESEEQRAAFRGESIMDIARLKREFDQLDRTQVTASTNFIVYAMSRSGGIRTIRQENGTDARIFNTTHDRIFNVLISTSPTEKDEAIIATGISGTVYWVQIKDSEGDHIEENHPETYGFALPPLPGQDSDSTSEALKTRARKSSNHPDFFAIARGKFIYIILPSVIIEKNILKAGYERQVDVNNYLIHHSIKINTTKAGKDFTFSEDDTTIVSLDKTGRIKFWDVSFLTKRDTLKTSTDLKPTEIKLPITTFTSTSSNDKLWPTSILFVDKIRPYQRGGALRYFIVGMKQNHTLQLWDIALAKPVQEIHLPHTNDADPICSIVYHANTGMIVIGHPTRNSIYFLHLSAPRYCLSRSLTQAEYLEKLASGDPSISKPDSTAVISGMREYSFPNKGKLRSLDILTTPSSANSSDSNSLFELYCMHSQGVTCLDIRLADLGWNSENKVVNPINAHNLNLISIDTLKEIPNDASESTAQTKMPTRIVPRSSGKEIEIPKTNSITRGTSEESNKPSSVKIDDKTERKDHSFSNSNALPPNAPEKTESKKRRKGPFENPGSYQNNSHFKMPVIDPTSNNRNINPIRNIPNSNPDILNQSSANESNLKNLERLFSSSLDKLLLDFRAERQAHSTTSSTYQESMLKMVSNTLNENVEATLPKIVKTSIENNVLPIISDITSSVIQDQISMNLGAQIANQLPRHLQRILPDAISKALHQSSFLKLISDSISTNITFGLQEDLHALISNNLIPTISNMLAQNTHKLAAEIQSRSTEQINILEQQLRSDSIKVSQLTQLVTNLSETVSSMAAEQTEFQGQFLKTQAAHSRRNLNISNDSFINHQTSRPSTPLTLHAKKSASEEEYDNMLSRISAAMNAGEYENAVIQWLQTRREQEFFVNYFSKFSYEFVRGLSPLLLLSLGATISVEFEGDINNDYINQRIAWLETILTTFQAHITDGNLDDQVQEISPKIMGIYCQRLEHLFMRISQISAHEPILQRISALVSAANRIVETARADERVRDFAGELGGGTPMGNGRHGM</sequence>
<dbReference type="PANTHER" id="PTHR15598:SF5">
    <property type="entry name" value="ENHANCER OF MRNA-DECAPPING PROTEIN 4"/>
    <property type="match status" value="1"/>
</dbReference>
<proteinExistence type="inferred from homology"/>
<gene>
    <name evidence="8" type="ORF">GcC1_062005</name>
</gene>
<feature type="compositionally biased region" description="Basic and acidic residues" evidence="6">
    <location>
        <begin position="427"/>
        <end position="439"/>
    </location>
</feature>
<evidence type="ECO:0000256" key="1">
    <source>
        <dbReference type="ARBA" id="ARBA00004201"/>
    </source>
</evidence>
<keyword evidence="5" id="KW-0677">Repeat</keyword>
<comment type="subcellular location">
    <subcellularLocation>
        <location evidence="1">Cytoplasm</location>
        <location evidence="1">P-body</location>
    </subcellularLocation>
</comment>
<feature type="compositionally biased region" description="Low complexity" evidence="6">
    <location>
        <begin position="117"/>
        <end position="145"/>
    </location>
</feature>
<evidence type="ECO:0000256" key="3">
    <source>
        <dbReference type="ARBA" id="ARBA00022490"/>
    </source>
</evidence>
<feature type="region of interest" description="Disordered" evidence="6">
    <location>
        <begin position="274"/>
        <end position="293"/>
    </location>
</feature>
<feature type="region of interest" description="Disordered" evidence="6">
    <location>
        <begin position="174"/>
        <end position="199"/>
    </location>
</feature>
<feature type="domain" description="EDC4-like protein pdc1 beta-propeller" evidence="7">
    <location>
        <begin position="522"/>
        <end position="870"/>
    </location>
</feature>
<dbReference type="OrthoDB" id="21128at2759"/>
<feature type="compositionally biased region" description="Basic and acidic residues" evidence="6">
    <location>
        <begin position="332"/>
        <end position="343"/>
    </location>
</feature>
<dbReference type="InterPro" id="IPR055393">
    <property type="entry name" value="Beta-prop_EDC4L"/>
</dbReference>
<feature type="compositionally biased region" description="Low complexity" evidence="6">
    <location>
        <begin position="1094"/>
        <end position="1110"/>
    </location>
</feature>
<evidence type="ECO:0000256" key="6">
    <source>
        <dbReference type="SAM" id="MobiDB-lite"/>
    </source>
</evidence>
<dbReference type="Proteomes" id="UP000285405">
    <property type="component" value="Unassembled WGS sequence"/>
</dbReference>
<dbReference type="FunFam" id="2.130.10.10:FF:000817">
    <property type="entry name" value="WGS project CABT00000000 data, contig 2.15"/>
    <property type="match status" value="1"/>
</dbReference>
<dbReference type="SUPFAM" id="SSF50978">
    <property type="entry name" value="WD40 repeat-like"/>
    <property type="match status" value="1"/>
</dbReference>
<feature type="compositionally biased region" description="Polar residues" evidence="6">
    <location>
        <begin position="461"/>
        <end position="471"/>
    </location>
</feature>
<dbReference type="PANTHER" id="PTHR15598">
    <property type="entry name" value="ENHANCER OF MRNA-DECAPPING PROTEIN 4"/>
    <property type="match status" value="1"/>
</dbReference>
<feature type="compositionally biased region" description="Polar residues" evidence="6">
    <location>
        <begin position="72"/>
        <end position="100"/>
    </location>
</feature>
<keyword evidence="4" id="KW-0853">WD repeat</keyword>
<feature type="compositionally biased region" description="Low complexity" evidence="6">
    <location>
        <begin position="178"/>
        <end position="187"/>
    </location>
</feature>